<dbReference type="Gene3D" id="3.30.70.260">
    <property type="match status" value="2"/>
</dbReference>
<dbReference type="InterPro" id="IPR045865">
    <property type="entry name" value="ACT-like_dom_sf"/>
</dbReference>
<protein>
    <submittedName>
        <fullName evidence="2">Amino acid-binding ACT domain protein</fullName>
    </submittedName>
</protein>
<dbReference type="InterPro" id="IPR050990">
    <property type="entry name" value="UPF0237/GcvR_regulator"/>
</dbReference>
<dbReference type="PROSITE" id="PS51671">
    <property type="entry name" value="ACT"/>
    <property type="match status" value="2"/>
</dbReference>
<reference evidence="3" key="2">
    <citation type="submission" date="2011-03" db="EMBL/GenBank/DDBJ databases">
        <title>The complete genome of Hippea maritima DSM 10411.</title>
        <authorList>
            <consortium name="US DOE Joint Genome Institute (JGI-PGF)"/>
            <person name="Lucas S."/>
            <person name="Copeland A."/>
            <person name="Lapidus A."/>
            <person name="Bruce D."/>
            <person name="Goodwin L."/>
            <person name="Pitluck S."/>
            <person name="Peters L."/>
            <person name="Kyrpides N."/>
            <person name="Mavromatis K."/>
            <person name="Pagani I."/>
            <person name="Ivanova N."/>
            <person name="Mikhailova N."/>
            <person name="Lu M."/>
            <person name="Detter J.C."/>
            <person name="Tapia R."/>
            <person name="Han C."/>
            <person name="Land M."/>
            <person name="Hauser L."/>
            <person name="Markowitz V."/>
            <person name="Cheng J.-F."/>
            <person name="Hugenholtz P."/>
            <person name="Woyke T."/>
            <person name="Wu D."/>
            <person name="Spring S."/>
            <person name="Schroeder M."/>
            <person name="Brambilla E."/>
            <person name="Klenk H.-P."/>
            <person name="Eisen J.A."/>
        </authorList>
    </citation>
    <scope>NUCLEOTIDE SEQUENCE [LARGE SCALE GENOMIC DNA]</scope>
    <source>
        <strain evidence="3">ATCC 700847 / DSM 10411 / MH2</strain>
    </source>
</reference>
<dbReference type="Pfam" id="PF13740">
    <property type="entry name" value="ACT_6"/>
    <property type="match status" value="1"/>
</dbReference>
<dbReference type="SUPFAM" id="SSF55021">
    <property type="entry name" value="ACT-like"/>
    <property type="match status" value="2"/>
</dbReference>
<gene>
    <name evidence="2" type="ordered locus">Hipma_0555</name>
</gene>
<dbReference type="PANTHER" id="PTHR34875">
    <property type="entry name" value="UPF0237 PROTEIN MJ1558"/>
    <property type="match status" value="1"/>
</dbReference>
<dbReference type="eggNOG" id="COG2716">
    <property type="taxonomic scope" value="Bacteria"/>
</dbReference>
<sequence>MGKYFYALTVIGRDKPGIVAAISEVLYKKGISIEDSISTLLGDQFTMTLIVSSDTNYGVLELKKAFAKARKDLELSVSLRRIDKDEATTKEPENLYSVSVYGADRVGIVYEISKAFADNQINILDLRTRLTKGEPPMYVMILDVDLPKDMDEAVFKDILDNVSKKIDVDYSIRKVETYEL</sequence>
<evidence type="ECO:0000313" key="2">
    <source>
        <dbReference type="EMBL" id="AEA33526.1"/>
    </source>
</evidence>
<dbReference type="Pfam" id="PF01842">
    <property type="entry name" value="ACT"/>
    <property type="match status" value="1"/>
</dbReference>
<dbReference type="InterPro" id="IPR002912">
    <property type="entry name" value="ACT_dom"/>
</dbReference>
<dbReference type="STRING" id="760142.Hipma_0555"/>
<reference evidence="2 3" key="1">
    <citation type="journal article" date="2011" name="Stand. Genomic Sci.">
        <title>Complete genome sequence of the thermophilic sulfur-reducer Hippea maritima type strain (MH(2)).</title>
        <authorList>
            <person name="Huntemann M."/>
            <person name="Lu M."/>
            <person name="Nolan M."/>
            <person name="Lapidus A."/>
            <person name="Lucas S."/>
            <person name="Hammon N."/>
            <person name="Deshpande S."/>
            <person name="Cheng J.F."/>
            <person name="Tapia R."/>
            <person name="Han C."/>
            <person name="Goodwin L."/>
            <person name="Pitluck S."/>
            <person name="Liolios K."/>
            <person name="Pagani I."/>
            <person name="Ivanova N."/>
            <person name="Ovchinikova G."/>
            <person name="Pati A."/>
            <person name="Chen A."/>
            <person name="Palaniappan K."/>
            <person name="Land M."/>
            <person name="Hauser L."/>
            <person name="Jeffries C.D."/>
            <person name="Detter J.C."/>
            <person name="Brambilla E.M."/>
            <person name="Rohde M."/>
            <person name="Spring S."/>
            <person name="Goker M."/>
            <person name="Woyke T."/>
            <person name="Bristow J."/>
            <person name="Eisen J.A."/>
            <person name="Markowitz V."/>
            <person name="Hugenholtz P."/>
            <person name="Kyrpides N.C."/>
            <person name="Klenk H.P."/>
            <person name="Mavromatis K."/>
        </authorList>
    </citation>
    <scope>NUCLEOTIDE SEQUENCE [LARGE SCALE GENOMIC DNA]</scope>
    <source>
        <strain evidence="3">ATCC 700847 / DSM 10411 / MH2</strain>
    </source>
</reference>
<dbReference type="RefSeq" id="WP_013681567.1">
    <property type="nucleotide sequence ID" value="NC_015318.1"/>
</dbReference>
<organism evidence="2 3">
    <name type="scientific">Hippea maritima (strain ATCC 700847 / DSM 10411 / MH2)</name>
    <dbReference type="NCBI Taxonomy" id="760142"/>
    <lineage>
        <taxon>Bacteria</taxon>
        <taxon>Pseudomonadati</taxon>
        <taxon>Campylobacterota</taxon>
        <taxon>Desulfurellia</taxon>
        <taxon>Desulfurellales</taxon>
        <taxon>Hippeaceae</taxon>
        <taxon>Hippea</taxon>
    </lineage>
</organism>
<dbReference type="AlphaFoldDB" id="F2LUS1"/>
<dbReference type="KEGG" id="hmr:Hipma_0555"/>
<dbReference type="OrthoDB" id="12860at2"/>
<feature type="domain" description="ACT" evidence="1">
    <location>
        <begin position="97"/>
        <end position="173"/>
    </location>
</feature>
<feature type="domain" description="ACT" evidence="1">
    <location>
        <begin position="7"/>
        <end position="84"/>
    </location>
</feature>
<accession>F2LUS1</accession>
<dbReference type="EMBL" id="CP002606">
    <property type="protein sequence ID" value="AEA33526.1"/>
    <property type="molecule type" value="Genomic_DNA"/>
</dbReference>
<dbReference type="FunCoup" id="F2LUS1">
    <property type="interactions" value="8"/>
</dbReference>
<dbReference type="Proteomes" id="UP000008139">
    <property type="component" value="Chromosome"/>
</dbReference>
<evidence type="ECO:0000259" key="1">
    <source>
        <dbReference type="PROSITE" id="PS51671"/>
    </source>
</evidence>
<name>F2LUS1_HIPMA</name>
<dbReference type="InParanoid" id="F2LUS1"/>
<dbReference type="PANTHER" id="PTHR34875:SF6">
    <property type="entry name" value="UPF0237 PROTEIN MJ1558"/>
    <property type="match status" value="1"/>
</dbReference>
<evidence type="ECO:0000313" key="3">
    <source>
        <dbReference type="Proteomes" id="UP000008139"/>
    </source>
</evidence>
<proteinExistence type="predicted"/>
<keyword evidence="3" id="KW-1185">Reference proteome</keyword>
<dbReference type="HOGENOM" id="CLU_095322_1_1_7"/>